<evidence type="ECO:0000256" key="1">
    <source>
        <dbReference type="SAM" id="MobiDB-lite"/>
    </source>
</evidence>
<reference evidence="2" key="2">
    <citation type="submission" date="2020-11" db="EMBL/GenBank/DDBJ databases">
        <authorList>
            <person name="McCartney M.A."/>
            <person name="Auch B."/>
            <person name="Kono T."/>
            <person name="Mallez S."/>
            <person name="Becker A."/>
            <person name="Gohl D.M."/>
            <person name="Silverstein K.A.T."/>
            <person name="Koren S."/>
            <person name="Bechman K.B."/>
            <person name="Herman A."/>
            <person name="Abrahante J.E."/>
            <person name="Garbe J."/>
        </authorList>
    </citation>
    <scope>NUCLEOTIDE SEQUENCE</scope>
    <source>
        <strain evidence="2">Duluth1</strain>
        <tissue evidence="2">Whole animal</tissue>
    </source>
</reference>
<gene>
    <name evidence="2" type="ORF">DPMN_015526</name>
</gene>
<keyword evidence="3" id="KW-1185">Reference proteome</keyword>
<comment type="caution">
    <text evidence="2">The sequence shown here is derived from an EMBL/GenBank/DDBJ whole genome shotgun (WGS) entry which is preliminary data.</text>
</comment>
<protein>
    <submittedName>
        <fullName evidence="2">Uncharacterized protein</fullName>
    </submittedName>
</protein>
<name>A0A9D4NB70_DREPO</name>
<organism evidence="2 3">
    <name type="scientific">Dreissena polymorpha</name>
    <name type="common">Zebra mussel</name>
    <name type="synonym">Mytilus polymorpha</name>
    <dbReference type="NCBI Taxonomy" id="45954"/>
    <lineage>
        <taxon>Eukaryota</taxon>
        <taxon>Metazoa</taxon>
        <taxon>Spiralia</taxon>
        <taxon>Lophotrochozoa</taxon>
        <taxon>Mollusca</taxon>
        <taxon>Bivalvia</taxon>
        <taxon>Autobranchia</taxon>
        <taxon>Heteroconchia</taxon>
        <taxon>Euheterodonta</taxon>
        <taxon>Imparidentia</taxon>
        <taxon>Neoheterodontei</taxon>
        <taxon>Myida</taxon>
        <taxon>Dreissenoidea</taxon>
        <taxon>Dreissenidae</taxon>
        <taxon>Dreissena</taxon>
    </lineage>
</organism>
<reference evidence="2" key="1">
    <citation type="journal article" date="2019" name="bioRxiv">
        <title>The Genome of the Zebra Mussel, Dreissena polymorpha: A Resource for Invasive Species Research.</title>
        <authorList>
            <person name="McCartney M.A."/>
            <person name="Auch B."/>
            <person name="Kono T."/>
            <person name="Mallez S."/>
            <person name="Zhang Y."/>
            <person name="Obille A."/>
            <person name="Becker A."/>
            <person name="Abrahante J.E."/>
            <person name="Garbe J."/>
            <person name="Badalamenti J.P."/>
            <person name="Herman A."/>
            <person name="Mangelson H."/>
            <person name="Liachko I."/>
            <person name="Sullivan S."/>
            <person name="Sone E.D."/>
            <person name="Koren S."/>
            <person name="Silverstein K.A.T."/>
            <person name="Beckman K.B."/>
            <person name="Gohl D.M."/>
        </authorList>
    </citation>
    <scope>NUCLEOTIDE SEQUENCE</scope>
    <source>
        <strain evidence="2">Duluth1</strain>
        <tissue evidence="2">Whole animal</tissue>
    </source>
</reference>
<evidence type="ECO:0000313" key="3">
    <source>
        <dbReference type="Proteomes" id="UP000828390"/>
    </source>
</evidence>
<dbReference type="EMBL" id="JAIWYP010000001">
    <property type="protein sequence ID" value="KAH3891426.1"/>
    <property type="molecule type" value="Genomic_DNA"/>
</dbReference>
<accession>A0A9D4NB70</accession>
<feature type="region of interest" description="Disordered" evidence="1">
    <location>
        <begin position="57"/>
        <end position="76"/>
    </location>
</feature>
<sequence>MSAGLLDTARDALIECCRYTGEGILECVDLFTMSSRSVYEMVSAQFSGLGSDHIHEETSHVQRSTAGRIEPRSRGEMPKVRFIAERDPSRRRTEIPMGSGQGSSVQVQIIKLRVADYSVTTKSDKEFTQAQPKQNTRLQANAFPHRNHEQLNDTYFRKQAKSKLDMFTKKNVNDHICVTEQSDAFPNSKAWSFKTIESHEEIFAHDMRDRRSAVPSQHSKTNTYEQSLKCNVSASFEYGLSTSKHGNKTNTAKYVFSKMAKQKSNNKTIKQESTTDTLNKEMYSGRSAQDVRNEKQLSDNTSYYAISRMSGDVRSTLVDPKNILDLCKEAGYDPSTLVPSMSFYSNAKAEQNKAHFQNLKSILRQIQTQESIEQIAYNKVKAMCHNRTKLSFVRQLKPNRKKQFNSLKL</sequence>
<dbReference type="AlphaFoldDB" id="A0A9D4NB70"/>
<dbReference type="Proteomes" id="UP000828390">
    <property type="component" value="Unassembled WGS sequence"/>
</dbReference>
<proteinExistence type="predicted"/>
<evidence type="ECO:0000313" key="2">
    <source>
        <dbReference type="EMBL" id="KAH3891426.1"/>
    </source>
</evidence>